<protein>
    <submittedName>
        <fullName evidence="1">Uncharacterized conserved protein, DUF2164 family</fullName>
    </submittedName>
</protein>
<evidence type="ECO:0000313" key="1">
    <source>
        <dbReference type="EMBL" id="SHJ01708.1"/>
    </source>
</evidence>
<dbReference type="Proteomes" id="UP000184052">
    <property type="component" value="Unassembled WGS sequence"/>
</dbReference>
<dbReference type="InterPro" id="IPR018680">
    <property type="entry name" value="DUF2164"/>
</dbReference>
<evidence type="ECO:0000313" key="2">
    <source>
        <dbReference type="Proteomes" id="UP000184052"/>
    </source>
</evidence>
<keyword evidence="2" id="KW-1185">Reference proteome</keyword>
<proteinExistence type="predicted"/>
<dbReference type="EMBL" id="FQZL01000009">
    <property type="protein sequence ID" value="SHJ01708.1"/>
    <property type="molecule type" value="Genomic_DNA"/>
</dbReference>
<organism evidence="1 2">
    <name type="scientific">Dethiosulfatibacter aminovorans DSM 17477</name>
    <dbReference type="NCBI Taxonomy" id="1121476"/>
    <lineage>
        <taxon>Bacteria</taxon>
        <taxon>Bacillati</taxon>
        <taxon>Bacillota</taxon>
        <taxon>Tissierellia</taxon>
        <taxon>Dethiosulfatibacter</taxon>
    </lineage>
</organism>
<dbReference type="AlphaFoldDB" id="A0A1M6FVJ8"/>
<dbReference type="Pfam" id="PF09932">
    <property type="entry name" value="DUF2164"/>
    <property type="match status" value="1"/>
</dbReference>
<accession>A0A1M6FVJ8</accession>
<name>A0A1M6FVJ8_9FIRM</name>
<sequence length="74" mass="8618">MKKDMLSEMQKNEIMKLIMGYMDEELDVDMGNMQAMLMLDFILKEIGPYIYKAGVDDAARFIGDKLEDLYELTI</sequence>
<reference evidence="1 2" key="1">
    <citation type="submission" date="2016-11" db="EMBL/GenBank/DDBJ databases">
        <authorList>
            <person name="Jaros S."/>
            <person name="Januszkiewicz K."/>
            <person name="Wedrychowicz H."/>
        </authorList>
    </citation>
    <scope>NUCLEOTIDE SEQUENCE [LARGE SCALE GENOMIC DNA]</scope>
    <source>
        <strain evidence="1 2">DSM 17477</strain>
    </source>
</reference>
<dbReference type="STRING" id="1121476.SAMN02745751_01556"/>
<dbReference type="RefSeq" id="WP_073049015.1">
    <property type="nucleotide sequence ID" value="NZ_FQZL01000009.1"/>
</dbReference>
<dbReference type="OrthoDB" id="573733at2"/>
<gene>
    <name evidence="1" type="ORF">SAMN02745751_01556</name>
</gene>